<name>A0A8H7UXJ1_9FUNG</name>
<dbReference type="Proteomes" id="UP000603453">
    <property type="component" value="Unassembled WGS sequence"/>
</dbReference>
<dbReference type="OrthoDB" id="2271042at2759"/>
<dbReference type="EMBL" id="JAEPRD010000122">
    <property type="protein sequence ID" value="KAG2197737.1"/>
    <property type="molecule type" value="Genomic_DNA"/>
</dbReference>
<protein>
    <submittedName>
        <fullName evidence="2">Uncharacterized protein</fullName>
    </submittedName>
</protein>
<keyword evidence="3" id="KW-1185">Reference proteome</keyword>
<evidence type="ECO:0000313" key="2">
    <source>
        <dbReference type="EMBL" id="KAG2197737.1"/>
    </source>
</evidence>
<keyword evidence="1" id="KW-0732">Signal</keyword>
<feature type="signal peptide" evidence="1">
    <location>
        <begin position="1"/>
        <end position="20"/>
    </location>
</feature>
<feature type="chain" id="PRO_5034931369" evidence="1">
    <location>
        <begin position="21"/>
        <end position="95"/>
    </location>
</feature>
<dbReference type="AlphaFoldDB" id="A0A8H7UXJ1"/>
<reference evidence="2" key="1">
    <citation type="submission" date="2020-12" db="EMBL/GenBank/DDBJ databases">
        <title>Metabolic potential, ecology and presence of endohyphal bacteria is reflected in genomic diversity of Mucoromycotina.</title>
        <authorList>
            <person name="Muszewska A."/>
            <person name="Okrasinska A."/>
            <person name="Steczkiewicz K."/>
            <person name="Drgas O."/>
            <person name="Orlowska M."/>
            <person name="Perlinska-Lenart U."/>
            <person name="Aleksandrzak-Piekarczyk T."/>
            <person name="Szatraj K."/>
            <person name="Zielenkiewicz U."/>
            <person name="Pilsyk S."/>
            <person name="Malc E."/>
            <person name="Mieczkowski P."/>
            <person name="Kruszewska J.S."/>
            <person name="Biernat P."/>
            <person name="Pawlowska J."/>
        </authorList>
    </citation>
    <scope>NUCLEOTIDE SEQUENCE</scope>
    <source>
        <strain evidence="2">WA0000017839</strain>
    </source>
</reference>
<evidence type="ECO:0000256" key="1">
    <source>
        <dbReference type="SAM" id="SignalP"/>
    </source>
</evidence>
<proteinExistence type="predicted"/>
<sequence length="95" mass="10431">MKYTFYLAIFVATMIMMVSAAPNTKKVCHAVKDVHANSVCKAYCGKAGYLLGECGKEGICICKKKTTAKKAVTKKHTTKKTVKKTTKKTTAHKKN</sequence>
<gene>
    <name evidence="2" type="ORF">INT47_010673</name>
</gene>
<comment type="caution">
    <text evidence="2">The sequence shown here is derived from an EMBL/GenBank/DDBJ whole genome shotgun (WGS) entry which is preliminary data.</text>
</comment>
<accession>A0A8H7UXJ1</accession>
<organism evidence="2 3">
    <name type="scientific">Mucor saturninus</name>
    <dbReference type="NCBI Taxonomy" id="64648"/>
    <lineage>
        <taxon>Eukaryota</taxon>
        <taxon>Fungi</taxon>
        <taxon>Fungi incertae sedis</taxon>
        <taxon>Mucoromycota</taxon>
        <taxon>Mucoromycotina</taxon>
        <taxon>Mucoromycetes</taxon>
        <taxon>Mucorales</taxon>
        <taxon>Mucorineae</taxon>
        <taxon>Mucoraceae</taxon>
        <taxon>Mucor</taxon>
    </lineage>
</organism>
<evidence type="ECO:0000313" key="3">
    <source>
        <dbReference type="Proteomes" id="UP000603453"/>
    </source>
</evidence>